<reference evidence="2 3" key="1">
    <citation type="submission" date="2014-05" db="EMBL/GenBank/DDBJ databases">
        <title>Complete genome sequence of the Streptomyces mutabilis TRM45540.</title>
        <authorList>
            <person name="Luo X."/>
            <person name="Zhang L."/>
        </authorList>
    </citation>
    <scope>NUCLEOTIDE SEQUENCE [LARGE SCALE GENOMIC DNA]</scope>
    <source>
        <strain evidence="2 3">TRM45540</strain>
    </source>
</reference>
<dbReference type="RefSeq" id="WP_043372184.1">
    <property type="nucleotide sequence ID" value="NZ_KN039946.1"/>
</dbReference>
<dbReference type="Gene3D" id="3.30.1540.10">
    <property type="entry name" value="formyl-coa transferase, domain 3"/>
    <property type="match status" value="1"/>
</dbReference>
<dbReference type="SUPFAM" id="SSF89796">
    <property type="entry name" value="CoA-transferase family III (CaiB/BaiF)"/>
    <property type="match status" value="1"/>
</dbReference>
<name>A0A086N1T0_9ACTN</name>
<dbReference type="AlphaFoldDB" id="A0A086N1T0"/>
<dbReference type="PANTHER" id="PTHR48207">
    <property type="entry name" value="SUCCINATE--HYDROXYMETHYLGLUTARATE COA-TRANSFERASE"/>
    <property type="match status" value="1"/>
</dbReference>
<dbReference type="EMBL" id="JNFQ01000001">
    <property type="protein sequence ID" value="KFG75098.1"/>
    <property type="molecule type" value="Genomic_DNA"/>
</dbReference>
<sequence>MQPLRGITVVSLEQAVAAPYASRQLADLGARVIKVERPGSGDFARAYDTRARGLSSHFVWVNRNKESLTLDFKDPRGMNVLRRLITGADVFLQNLAPGAAARAGLGADELRERHPALIVCDISGYGAPGPYEGRKAYDLMVQSEAGLLSVTGTPEEMAKVGVSVSDIAAGMYAYSSVLAALLERGRTGCGTHLDVSMLEATVEWMGFPLYYALDGAEPPPRAGAAHATIHPYGPYTAGDGSVVMMAIQNEREWHGFCARFLNRPELAGHPHYATNADRNAHREELGALIAARFAELTGAEALELLSAVPVANARVSTLAEVWEHPQLAARGRRHEVPTPTGPVPAFAPPGPTGAAPRMEAVPALGEHTRAILGELGLSGEEIDVLVAQGVA</sequence>
<evidence type="ECO:0000256" key="1">
    <source>
        <dbReference type="ARBA" id="ARBA00022679"/>
    </source>
</evidence>
<accession>A0A086N1T0</accession>
<dbReference type="InterPro" id="IPR050483">
    <property type="entry name" value="CoA-transferase_III_domain"/>
</dbReference>
<dbReference type="STRING" id="1915400.FM21_02815"/>
<proteinExistence type="predicted"/>
<dbReference type="Proteomes" id="UP000029095">
    <property type="component" value="Unassembled WGS sequence"/>
</dbReference>
<keyword evidence="1 2" id="KW-0808">Transferase</keyword>
<dbReference type="GO" id="GO:0008410">
    <property type="term" value="F:CoA-transferase activity"/>
    <property type="evidence" value="ECO:0007669"/>
    <property type="project" value="TreeGrafter"/>
</dbReference>
<dbReference type="InterPro" id="IPR003673">
    <property type="entry name" value="CoA-Trfase_fam_III"/>
</dbReference>
<dbReference type="InterPro" id="IPR044855">
    <property type="entry name" value="CoA-Trfase_III_dom3_sf"/>
</dbReference>
<keyword evidence="3" id="KW-1185">Reference proteome</keyword>
<dbReference type="HOGENOM" id="CLU_033975_1_1_11"/>
<dbReference type="Gene3D" id="3.40.50.10540">
    <property type="entry name" value="Crotonobetainyl-coa:carnitine coa-transferase, domain 1"/>
    <property type="match status" value="1"/>
</dbReference>
<dbReference type="PANTHER" id="PTHR48207:SF3">
    <property type="entry name" value="SUCCINATE--HYDROXYMETHYLGLUTARATE COA-TRANSFERASE"/>
    <property type="match status" value="1"/>
</dbReference>
<dbReference type="InterPro" id="IPR023606">
    <property type="entry name" value="CoA-Trfase_III_dom_1_sf"/>
</dbReference>
<gene>
    <name evidence="2" type="ORF">FM21_02815</name>
</gene>
<protein>
    <submittedName>
        <fullName evidence="2">CoA-transferase</fullName>
    </submittedName>
</protein>
<dbReference type="Pfam" id="PF02515">
    <property type="entry name" value="CoA_transf_3"/>
    <property type="match status" value="1"/>
</dbReference>
<organism evidence="2 3">
    <name type="scientific">Streptomyces mutabilis</name>
    <dbReference type="NCBI Taxonomy" id="67332"/>
    <lineage>
        <taxon>Bacteria</taxon>
        <taxon>Bacillati</taxon>
        <taxon>Actinomycetota</taxon>
        <taxon>Actinomycetes</taxon>
        <taxon>Kitasatosporales</taxon>
        <taxon>Streptomycetaceae</taxon>
        <taxon>Streptomyces</taxon>
    </lineage>
</organism>
<comment type="caution">
    <text evidence="2">The sequence shown here is derived from an EMBL/GenBank/DDBJ whole genome shotgun (WGS) entry which is preliminary data.</text>
</comment>
<evidence type="ECO:0000313" key="3">
    <source>
        <dbReference type="Proteomes" id="UP000029095"/>
    </source>
</evidence>
<evidence type="ECO:0000313" key="2">
    <source>
        <dbReference type="EMBL" id="KFG75098.1"/>
    </source>
</evidence>